<protein>
    <recommendedName>
        <fullName evidence="3">Probable endolytic peptidoglycan transglycosylase RlpA</fullName>
        <ecNumber evidence="3">4.2.2.-</ecNumber>
    </recommendedName>
</protein>
<feature type="domain" description="LysM" evidence="5">
    <location>
        <begin position="71"/>
        <end position="120"/>
    </location>
</feature>
<dbReference type="EMBL" id="MHNL01000005">
    <property type="protein sequence ID" value="OGZ45855.1"/>
    <property type="molecule type" value="Genomic_DNA"/>
</dbReference>
<sequence>MVVRGAGQILFAFAIFSLPVCTDVSYANREVKSVSTRVSRVVKHAMHPGQGKSATHTGKRGMHLCRVLYEDAHMVVEGDSIPKIVSRLQERWIWVNPEQVVKKNRLRDPDKLTPGQILKIPVCRWKEEEGIASWYGPGFHGKPMASTKKFNQNNPSVVAHREFPMGTQVIVTNLETGKSITAWVMDRGPYKKGRVLDLSRAGAEVLGMKEKGTAWVKVVPIYQPRI</sequence>
<keyword evidence="2 3" id="KW-0961">Cell wall biogenesis/degradation</keyword>
<dbReference type="Gene3D" id="3.10.350.10">
    <property type="entry name" value="LysM domain"/>
    <property type="match status" value="1"/>
</dbReference>
<dbReference type="Pfam" id="PF01476">
    <property type="entry name" value="LysM"/>
    <property type="match status" value="1"/>
</dbReference>
<comment type="caution">
    <text evidence="6">The sequence shown here is derived from an EMBL/GenBank/DDBJ whole genome shotgun (WGS) entry which is preliminary data.</text>
</comment>
<dbReference type="Pfam" id="PF03330">
    <property type="entry name" value="DPBB_1"/>
    <property type="match status" value="1"/>
</dbReference>
<dbReference type="HAMAP" id="MF_02071">
    <property type="entry name" value="RlpA"/>
    <property type="match status" value="1"/>
</dbReference>
<dbReference type="InterPro" id="IPR009009">
    <property type="entry name" value="RlpA-like_DPBB"/>
</dbReference>
<name>A0A1G2G6H4_9BACT</name>
<dbReference type="GO" id="GO:0000270">
    <property type="term" value="P:peptidoglycan metabolic process"/>
    <property type="evidence" value="ECO:0007669"/>
    <property type="project" value="UniProtKB-UniRule"/>
</dbReference>
<organism evidence="6 7">
    <name type="scientific">Candidatus Ryanbacteria bacterium RIFCSPHIGHO2_01_FULL_48_27</name>
    <dbReference type="NCBI Taxonomy" id="1802115"/>
    <lineage>
        <taxon>Bacteria</taxon>
        <taxon>Candidatus Ryaniibacteriota</taxon>
    </lineage>
</organism>
<dbReference type="Gene3D" id="2.40.40.10">
    <property type="entry name" value="RlpA-like domain"/>
    <property type="match status" value="1"/>
</dbReference>
<dbReference type="STRING" id="1802115.A2756_03025"/>
<dbReference type="InterPro" id="IPR036908">
    <property type="entry name" value="RlpA-like_sf"/>
</dbReference>
<evidence type="ECO:0000256" key="2">
    <source>
        <dbReference type="ARBA" id="ARBA00023316"/>
    </source>
</evidence>
<comment type="similarity">
    <text evidence="3 4">Belongs to the RlpA family.</text>
</comment>
<gene>
    <name evidence="3" type="primary">rlpA</name>
    <name evidence="6" type="ORF">A2756_03025</name>
</gene>
<dbReference type="GO" id="GO:0008932">
    <property type="term" value="F:lytic endotransglycosylase activity"/>
    <property type="evidence" value="ECO:0007669"/>
    <property type="project" value="UniProtKB-UniRule"/>
</dbReference>
<evidence type="ECO:0000313" key="7">
    <source>
        <dbReference type="Proteomes" id="UP000177785"/>
    </source>
</evidence>
<comment type="function">
    <text evidence="3">Lytic transglycosylase with a strong preference for naked glycan strands that lack stem peptides.</text>
</comment>
<evidence type="ECO:0000256" key="1">
    <source>
        <dbReference type="ARBA" id="ARBA00023239"/>
    </source>
</evidence>
<proteinExistence type="inferred from homology"/>
<dbReference type="PANTHER" id="PTHR34183">
    <property type="entry name" value="ENDOLYTIC PEPTIDOGLYCAN TRANSGLYCOSYLASE RLPA"/>
    <property type="match status" value="1"/>
</dbReference>
<dbReference type="InterPro" id="IPR012997">
    <property type="entry name" value="RplA"/>
</dbReference>
<dbReference type="NCBIfam" id="TIGR00413">
    <property type="entry name" value="rlpA"/>
    <property type="match status" value="1"/>
</dbReference>
<dbReference type="GO" id="GO:0071555">
    <property type="term" value="P:cell wall organization"/>
    <property type="evidence" value="ECO:0007669"/>
    <property type="project" value="UniProtKB-KW"/>
</dbReference>
<evidence type="ECO:0000259" key="5">
    <source>
        <dbReference type="PROSITE" id="PS51782"/>
    </source>
</evidence>
<accession>A0A1G2G6H4</accession>
<evidence type="ECO:0000313" key="6">
    <source>
        <dbReference type="EMBL" id="OGZ45855.1"/>
    </source>
</evidence>
<dbReference type="AlphaFoldDB" id="A0A1G2G6H4"/>
<dbReference type="InterPro" id="IPR034718">
    <property type="entry name" value="RlpA"/>
</dbReference>
<reference evidence="6 7" key="1">
    <citation type="journal article" date="2016" name="Nat. Commun.">
        <title>Thousands of microbial genomes shed light on interconnected biogeochemical processes in an aquifer system.</title>
        <authorList>
            <person name="Anantharaman K."/>
            <person name="Brown C.T."/>
            <person name="Hug L.A."/>
            <person name="Sharon I."/>
            <person name="Castelle C.J."/>
            <person name="Probst A.J."/>
            <person name="Thomas B.C."/>
            <person name="Singh A."/>
            <person name="Wilkins M.J."/>
            <person name="Karaoz U."/>
            <person name="Brodie E.L."/>
            <person name="Williams K.H."/>
            <person name="Hubbard S.S."/>
            <person name="Banfield J.F."/>
        </authorList>
    </citation>
    <scope>NUCLEOTIDE SEQUENCE [LARGE SCALE GENOMIC DNA]</scope>
</reference>
<dbReference type="PROSITE" id="PS51782">
    <property type="entry name" value="LYSM"/>
    <property type="match status" value="1"/>
</dbReference>
<keyword evidence="1 3" id="KW-0456">Lyase</keyword>
<dbReference type="InterPro" id="IPR018392">
    <property type="entry name" value="LysM"/>
</dbReference>
<dbReference type="Proteomes" id="UP000177785">
    <property type="component" value="Unassembled WGS sequence"/>
</dbReference>
<dbReference type="InterPro" id="IPR036779">
    <property type="entry name" value="LysM_dom_sf"/>
</dbReference>
<dbReference type="PANTHER" id="PTHR34183:SF1">
    <property type="entry name" value="ENDOLYTIC PEPTIDOGLYCAN TRANSGLYCOSYLASE RLPA"/>
    <property type="match status" value="1"/>
</dbReference>
<dbReference type="CDD" id="cd22268">
    <property type="entry name" value="DPBB_RlpA-like"/>
    <property type="match status" value="1"/>
</dbReference>
<evidence type="ECO:0000256" key="4">
    <source>
        <dbReference type="RuleBase" id="RU003495"/>
    </source>
</evidence>
<dbReference type="EC" id="4.2.2.-" evidence="3"/>
<dbReference type="SUPFAM" id="SSF50685">
    <property type="entry name" value="Barwin-like endoglucanases"/>
    <property type="match status" value="1"/>
</dbReference>
<evidence type="ECO:0000256" key="3">
    <source>
        <dbReference type="HAMAP-Rule" id="MF_02071"/>
    </source>
</evidence>